<feature type="domain" description="GST N-terminal" evidence="1">
    <location>
        <begin position="1"/>
        <end position="81"/>
    </location>
</feature>
<reference evidence="4" key="1">
    <citation type="submission" date="2023-09" db="EMBL/GenBank/DDBJ databases">
        <authorList>
            <person name="Li S."/>
            <person name="Li X."/>
            <person name="Zhang C."/>
            <person name="Zhao Z."/>
        </authorList>
    </citation>
    <scope>NUCLEOTIDE SEQUENCE [LARGE SCALE GENOMIC DNA]</scope>
    <source>
        <strain evidence="4">SQ345</strain>
    </source>
</reference>
<dbReference type="InterPro" id="IPR040079">
    <property type="entry name" value="Glutathione_S-Trfase"/>
</dbReference>
<dbReference type="SFLD" id="SFLDG00358">
    <property type="entry name" value="Main_(cytGST)"/>
    <property type="match status" value="1"/>
</dbReference>
<dbReference type="Gene3D" id="3.40.30.10">
    <property type="entry name" value="Glutaredoxin"/>
    <property type="match status" value="1"/>
</dbReference>
<dbReference type="PANTHER" id="PTHR44051:SF8">
    <property type="entry name" value="GLUTATHIONE S-TRANSFERASE GSTA"/>
    <property type="match status" value="1"/>
</dbReference>
<feature type="domain" description="GST C-terminal" evidence="2">
    <location>
        <begin position="86"/>
        <end position="208"/>
    </location>
</feature>
<dbReference type="Gene3D" id="1.20.1050.10">
    <property type="match status" value="1"/>
</dbReference>
<evidence type="ECO:0000259" key="1">
    <source>
        <dbReference type="PROSITE" id="PS50404"/>
    </source>
</evidence>
<dbReference type="InterPro" id="IPR010987">
    <property type="entry name" value="Glutathione-S-Trfase_C-like"/>
</dbReference>
<dbReference type="InterPro" id="IPR034345">
    <property type="entry name" value="Gtt2-like_N"/>
</dbReference>
<gene>
    <name evidence="3" type="ORF">RI845_11205</name>
</gene>
<dbReference type="Proteomes" id="UP001248581">
    <property type="component" value="Chromosome"/>
</dbReference>
<protein>
    <submittedName>
        <fullName evidence="3">Glutathione S-transferase family protein</fullName>
    </submittedName>
</protein>
<dbReference type="Pfam" id="PF13409">
    <property type="entry name" value="GST_N_2"/>
    <property type="match status" value="1"/>
</dbReference>
<dbReference type="PANTHER" id="PTHR44051">
    <property type="entry name" value="GLUTATHIONE S-TRANSFERASE-RELATED"/>
    <property type="match status" value="1"/>
</dbReference>
<dbReference type="SUPFAM" id="SSF47616">
    <property type="entry name" value="GST C-terminal domain-like"/>
    <property type="match status" value="1"/>
</dbReference>
<dbReference type="InterPro" id="IPR053836">
    <property type="entry name" value="Arc1-like_N"/>
</dbReference>
<dbReference type="InterPro" id="IPR004045">
    <property type="entry name" value="Glutathione_S-Trfase_N"/>
</dbReference>
<evidence type="ECO:0000313" key="3">
    <source>
        <dbReference type="EMBL" id="WNC67091.1"/>
    </source>
</evidence>
<organism evidence="3 4">
    <name type="scientific">Thalassotalea nanhaiensis</name>
    <dbReference type="NCBI Taxonomy" id="3065648"/>
    <lineage>
        <taxon>Bacteria</taxon>
        <taxon>Pseudomonadati</taxon>
        <taxon>Pseudomonadota</taxon>
        <taxon>Gammaproteobacteria</taxon>
        <taxon>Alteromonadales</taxon>
        <taxon>Colwelliaceae</taxon>
        <taxon>Thalassotalea</taxon>
    </lineage>
</organism>
<dbReference type="SFLD" id="SFLDS00019">
    <property type="entry name" value="Glutathione_Transferase_(cytos"/>
    <property type="match status" value="1"/>
</dbReference>
<sequence length="208" mass="23649">MHFYTCSIAPNPQRVAILLKLKGITLETTEVDILKGEHFADDFKTLNPACTLPVLSLEDGTVLTDTIAICYYLDRQYPNKPLFGNDALETAQVIGLMHKLYTEGVMPIAEILRNQGETFKDRAIPGRVNIPQISQLIPRGKLRLAAFWDDMNRALENKTFLVGEQLSQADIDLFVICNFVNWVKEQVPSHCIEISRWYKNVQNIVENL</sequence>
<keyword evidence="4" id="KW-1185">Reference proteome</keyword>
<dbReference type="RefSeq" id="WP_348386255.1">
    <property type="nucleotide sequence ID" value="NZ_CP134146.1"/>
</dbReference>
<dbReference type="InterPro" id="IPR036249">
    <property type="entry name" value="Thioredoxin-like_sf"/>
</dbReference>
<dbReference type="PROSITE" id="PS50404">
    <property type="entry name" value="GST_NTER"/>
    <property type="match status" value="1"/>
</dbReference>
<dbReference type="CDD" id="cd03051">
    <property type="entry name" value="GST_N_GTT2_like"/>
    <property type="match status" value="1"/>
</dbReference>
<dbReference type="SUPFAM" id="SSF52833">
    <property type="entry name" value="Thioredoxin-like"/>
    <property type="match status" value="1"/>
</dbReference>
<evidence type="ECO:0000259" key="2">
    <source>
        <dbReference type="PROSITE" id="PS50405"/>
    </source>
</evidence>
<evidence type="ECO:0000313" key="4">
    <source>
        <dbReference type="Proteomes" id="UP001248581"/>
    </source>
</evidence>
<proteinExistence type="predicted"/>
<dbReference type="EMBL" id="CP134146">
    <property type="protein sequence ID" value="WNC67091.1"/>
    <property type="molecule type" value="Genomic_DNA"/>
</dbReference>
<dbReference type="InterPro" id="IPR036282">
    <property type="entry name" value="Glutathione-S-Trfase_C_sf"/>
</dbReference>
<accession>A0ABY9TEF5</accession>
<dbReference type="Pfam" id="PF21972">
    <property type="entry name" value="Arc1p_N_like"/>
    <property type="match status" value="1"/>
</dbReference>
<dbReference type="PROSITE" id="PS50405">
    <property type="entry name" value="GST_CTER"/>
    <property type="match status" value="1"/>
</dbReference>
<name>A0ABY9TEF5_9GAMM</name>